<dbReference type="EMBL" id="QTSX02007263">
    <property type="protein sequence ID" value="KAJ9049204.1"/>
    <property type="molecule type" value="Genomic_DNA"/>
</dbReference>
<keyword evidence="2" id="KW-1185">Reference proteome</keyword>
<accession>A0ACC2RGM6</accession>
<protein>
    <submittedName>
        <fullName evidence="1">Uncharacterized protein</fullName>
    </submittedName>
</protein>
<sequence>MHSNEDPLITLIPKSQVAPPFLPPFQIYKSLFPVNFPPDIPLALPGTLFHNALMAQYFSPDGVVICSKFSPKHTVGFLFTSPHSVAWVKARYQLGGG</sequence>
<evidence type="ECO:0000313" key="1">
    <source>
        <dbReference type="EMBL" id="KAJ9049204.1"/>
    </source>
</evidence>
<proteinExistence type="predicted"/>
<dbReference type="Proteomes" id="UP001165960">
    <property type="component" value="Unassembled WGS sequence"/>
</dbReference>
<organism evidence="1 2">
    <name type="scientific">Entomophthora muscae</name>
    <dbReference type="NCBI Taxonomy" id="34485"/>
    <lineage>
        <taxon>Eukaryota</taxon>
        <taxon>Fungi</taxon>
        <taxon>Fungi incertae sedis</taxon>
        <taxon>Zoopagomycota</taxon>
        <taxon>Entomophthoromycotina</taxon>
        <taxon>Entomophthoromycetes</taxon>
        <taxon>Entomophthorales</taxon>
        <taxon>Entomophthoraceae</taxon>
        <taxon>Entomophthora</taxon>
    </lineage>
</organism>
<gene>
    <name evidence="1" type="ORF">DSO57_1027142</name>
</gene>
<comment type="caution">
    <text evidence="1">The sequence shown here is derived from an EMBL/GenBank/DDBJ whole genome shotgun (WGS) entry which is preliminary data.</text>
</comment>
<evidence type="ECO:0000313" key="2">
    <source>
        <dbReference type="Proteomes" id="UP001165960"/>
    </source>
</evidence>
<reference evidence="1" key="1">
    <citation type="submission" date="2022-04" db="EMBL/GenBank/DDBJ databases">
        <title>Genome of the entomopathogenic fungus Entomophthora muscae.</title>
        <authorList>
            <person name="Elya C."/>
            <person name="Lovett B.R."/>
            <person name="Lee E."/>
            <person name="Macias A.M."/>
            <person name="Hajek A.E."/>
            <person name="De Bivort B.L."/>
            <person name="Kasson M.T."/>
            <person name="De Fine Licht H.H."/>
            <person name="Stajich J.E."/>
        </authorList>
    </citation>
    <scope>NUCLEOTIDE SEQUENCE</scope>
    <source>
        <strain evidence="1">Berkeley</strain>
    </source>
</reference>
<name>A0ACC2RGM6_9FUNG</name>